<feature type="transmembrane region" description="Helical" evidence="1">
    <location>
        <begin position="397"/>
        <end position="425"/>
    </location>
</feature>
<feature type="transmembrane region" description="Helical" evidence="1">
    <location>
        <begin position="504"/>
        <end position="522"/>
    </location>
</feature>
<dbReference type="EMBL" id="CAJNOQ010000266">
    <property type="protein sequence ID" value="CAF0779712.1"/>
    <property type="molecule type" value="Genomic_DNA"/>
</dbReference>
<keyword evidence="1" id="KW-0472">Membrane</keyword>
<dbReference type="PANTHER" id="PTHR13568:SF6">
    <property type="entry name" value="TRANSMEMBRANE PROTEIN 185A"/>
    <property type="match status" value="1"/>
</dbReference>
<dbReference type="AlphaFoldDB" id="A0A813RE71"/>
<comment type="caution">
    <text evidence="2">The sequence shown here is derived from an EMBL/GenBank/DDBJ whole genome shotgun (WGS) entry which is preliminary data.</text>
</comment>
<feature type="transmembrane region" description="Helical" evidence="1">
    <location>
        <begin position="38"/>
        <end position="71"/>
    </location>
</feature>
<feature type="transmembrane region" description="Helical" evidence="1">
    <location>
        <begin position="143"/>
        <end position="161"/>
    </location>
</feature>
<feature type="transmembrane region" description="Helical" evidence="1">
    <location>
        <begin position="12"/>
        <end position="32"/>
    </location>
</feature>
<keyword evidence="1" id="KW-0812">Transmembrane</keyword>
<evidence type="ECO:0000313" key="4">
    <source>
        <dbReference type="Proteomes" id="UP000663829"/>
    </source>
</evidence>
<keyword evidence="4" id="KW-1185">Reference proteome</keyword>
<feature type="transmembrane region" description="Helical" evidence="1">
    <location>
        <begin position="113"/>
        <end position="136"/>
    </location>
</feature>
<protein>
    <submittedName>
        <fullName evidence="2">Uncharacterized protein</fullName>
    </submittedName>
</protein>
<feature type="transmembrane region" description="Helical" evidence="1">
    <location>
        <begin position="528"/>
        <end position="550"/>
    </location>
</feature>
<name>A0A813RE71_9BILA</name>
<sequence>MNTVSVLQDFNACQFLVALSTLIFSILFAFRVQTFILWSYWIIFLPLYIWKTIIIIGAITGVITYFHVSVVHRERGSPVQCRALFLNLITASLLLTFEVLVCYNLEQSTVNKLKWVYCFLPLIILSIVSVFSYIWALRHGREWEIYGLFVVNILQFIFISVRLDNSITWNFVFVFIPLYITMAVAIIFSICRSIWNIIHHREATVHLHNLNHDRCHRIYRNSIANICILMFLLIFEILLAHYLDHTVDISFSGVCLPLWSALIVLIYTSFGTRAPSNYWWFGLRQNFCDWLLNIFPVLQIYGNIEYRFNNTSTTQSLSSIPSIEDTIRNSDHHRVIRQGRFHFFKKSFYNKQQQDKEKSELLVPFTVITSPLRFVITFCLLIFTLPFALQLDDYIQISFWLVFLPLYIWKMLVIFGALTGLIVWYKTDRNRNFRDNDCRALTIYLCIHVLLFIFELLIVFLPFWISLSIALLFTSSKLIIAIVHRCTHRLIASNQRETGTTSDAIVYGCIFIPFLIFAILLVDRLDGNNSFSFCIISIPLWITLISWMIMPFGASNANPWWFGLRRDICEWTVSKCPLLQLYGNNQYKFVTRMPDNIVINVTKKQESESVNEHYRTLTAKKLNQNTMSLEVPD</sequence>
<dbReference type="Proteomes" id="UP000681722">
    <property type="component" value="Unassembled WGS sequence"/>
</dbReference>
<gene>
    <name evidence="2" type="ORF">GPM918_LOCUS2393</name>
    <name evidence="3" type="ORF">SRO942_LOCUS2393</name>
</gene>
<dbReference type="OrthoDB" id="72976at2759"/>
<feature type="transmembrane region" description="Helical" evidence="1">
    <location>
        <begin position="167"/>
        <end position="191"/>
    </location>
</feature>
<dbReference type="Pfam" id="PF10269">
    <property type="entry name" value="Tmemb_185A"/>
    <property type="match status" value="2"/>
</dbReference>
<organism evidence="2 4">
    <name type="scientific">Didymodactylos carnosus</name>
    <dbReference type="NCBI Taxonomy" id="1234261"/>
    <lineage>
        <taxon>Eukaryota</taxon>
        <taxon>Metazoa</taxon>
        <taxon>Spiralia</taxon>
        <taxon>Gnathifera</taxon>
        <taxon>Rotifera</taxon>
        <taxon>Eurotatoria</taxon>
        <taxon>Bdelloidea</taxon>
        <taxon>Philodinida</taxon>
        <taxon>Philodinidae</taxon>
        <taxon>Didymodactylos</taxon>
    </lineage>
</organism>
<evidence type="ECO:0000313" key="2">
    <source>
        <dbReference type="EMBL" id="CAF0779712.1"/>
    </source>
</evidence>
<dbReference type="Proteomes" id="UP000663829">
    <property type="component" value="Unassembled WGS sequence"/>
</dbReference>
<accession>A0A813RE71</accession>
<feature type="transmembrane region" description="Helical" evidence="1">
    <location>
        <begin position="223"/>
        <end position="243"/>
    </location>
</feature>
<proteinExistence type="predicted"/>
<dbReference type="EMBL" id="CAJOBC010000266">
    <property type="protein sequence ID" value="CAF3562744.1"/>
    <property type="molecule type" value="Genomic_DNA"/>
</dbReference>
<feature type="transmembrane region" description="Helical" evidence="1">
    <location>
        <begin position="361"/>
        <end position="385"/>
    </location>
</feature>
<keyword evidence="1" id="KW-1133">Transmembrane helix</keyword>
<feature type="transmembrane region" description="Helical" evidence="1">
    <location>
        <begin position="437"/>
        <end position="457"/>
    </location>
</feature>
<evidence type="ECO:0000313" key="3">
    <source>
        <dbReference type="EMBL" id="CAF3562744.1"/>
    </source>
</evidence>
<evidence type="ECO:0000256" key="1">
    <source>
        <dbReference type="SAM" id="Phobius"/>
    </source>
</evidence>
<feature type="transmembrane region" description="Helical" evidence="1">
    <location>
        <begin position="249"/>
        <end position="270"/>
    </location>
</feature>
<feature type="transmembrane region" description="Helical" evidence="1">
    <location>
        <begin position="83"/>
        <end position="101"/>
    </location>
</feature>
<dbReference type="PANTHER" id="PTHR13568">
    <property type="entry name" value="FAM11A, B PROTEIN"/>
    <property type="match status" value="1"/>
</dbReference>
<dbReference type="InterPro" id="IPR019396">
    <property type="entry name" value="TM_Fragile-X-F-assoc"/>
</dbReference>
<reference evidence="2" key="1">
    <citation type="submission" date="2021-02" db="EMBL/GenBank/DDBJ databases">
        <authorList>
            <person name="Nowell W R."/>
        </authorList>
    </citation>
    <scope>NUCLEOTIDE SEQUENCE</scope>
</reference>